<dbReference type="InterPro" id="IPR012001">
    <property type="entry name" value="Thiamin_PyroP_enz_TPP-bd_dom"/>
</dbReference>
<dbReference type="SUPFAM" id="SSF52518">
    <property type="entry name" value="Thiamin diphosphate-binding fold (THDP-binding)"/>
    <property type="match status" value="2"/>
</dbReference>
<evidence type="ECO:0000313" key="7">
    <source>
        <dbReference type="EMBL" id="PMS20503.1"/>
    </source>
</evidence>
<dbReference type="CDD" id="cd07035">
    <property type="entry name" value="TPP_PYR_POX_like"/>
    <property type="match status" value="1"/>
</dbReference>
<dbReference type="GO" id="GO:0019310">
    <property type="term" value="P:inositol catabolic process"/>
    <property type="evidence" value="ECO:0007669"/>
    <property type="project" value="InterPro"/>
</dbReference>
<dbReference type="GO" id="GO:0016823">
    <property type="term" value="F:hydrolase activity, acting on acid carbon-carbon bonds, in ketonic substances"/>
    <property type="evidence" value="ECO:0007669"/>
    <property type="project" value="InterPro"/>
</dbReference>
<dbReference type="InterPro" id="IPR000399">
    <property type="entry name" value="TPP-bd_CS"/>
</dbReference>
<dbReference type="InterPro" id="IPR029061">
    <property type="entry name" value="THDP-binding"/>
</dbReference>
<dbReference type="GO" id="GO:0050660">
    <property type="term" value="F:flavin adenine dinucleotide binding"/>
    <property type="evidence" value="ECO:0007669"/>
    <property type="project" value="TreeGrafter"/>
</dbReference>
<comment type="caution">
    <text evidence="7">The sequence shown here is derived from an EMBL/GenBank/DDBJ whole genome shotgun (WGS) entry which is preliminary data.</text>
</comment>
<evidence type="ECO:0000259" key="5">
    <source>
        <dbReference type="Pfam" id="PF02775"/>
    </source>
</evidence>
<evidence type="ECO:0000256" key="2">
    <source>
        <dbReference type="ARBA" id="ARBA00023052"/>
    </source>
</evidence>
<reference evidence="7 8" key="1">
    <citation type="submission" date="2018-01" db="EMBL/GenBank/DDBJ databases">
        <title>Whole genome analyses suggest that Burkholderia sensu lato contains two further novel genera in the rhizoxinica-symbiotica group Mycetohabitans gen. nov., and Trinickia gen. nov.: implications for the evolution of diazotrophy and nodulation in the Burkholderiaceae.</title>
        <authorList>
            <person name="Estrada-de los Santos P."/>
            <person name="Palmer M."/>
            <person name="Chavez-Ramirez B."/>
            <person name="Beukes C."/>
            <person name="Steenkamp E.T."/>
            <person name="Hirsch A.M."/>
            <person name="Manyaka P."/>
            <person name="Maluk M."/>
            <person name="Lafos M."/>
            <person name="Crook M."/>
            <person name="Gross E."/>
            <person name="Simon M.F."/>
            <person name="Bueno dos Reis Junior F."/>
            <person name="Poole P.S."/>
            <person name="Venter S.N."/>
            <person name="James E.K."/>
        </authorList>
    </citation>
    <scope>NUCLEOTIDE SEQUENCE [LARGE SCALE GENOMIC DNA]</scope>
    <source>
        <strain evidence="7 8">GIMN1.004</strain>
    </source>
</reference>
<proteinExistence type="inferred from homology"/>
<organism evidence="7 8">
    <name type="scientific">Trinickia dabaoshanensis</name>
    <dbReference type="NCBI Taxonomy" id="564714"/>
    <lineage>
        <taxon>Bacteria</taxon>
        <taxon>Pseudomonadati</taxon>
        <taxon>Pseudomonadota</taxon>
        <taxon>Betaproteobacteria</taxon>
        <taxon>Burkholderiales</taxon>
        <taxon>Burkholderiaceae</taxon>
        <taxon>Trinickia</taxon>
    </lineage>
</organism>
<dbReference type="GO" id="GO:0003984">
    <property type="term" value="F:acetolactate synthase activity"/>
    <property type="evidence" value="ECO:0007669"/>
    <property type="project" value="TreeGrafter"/>
</dbReference>
<protein>
    <submittedName>
        <fullName evidence="7">3D-(3,5/4)-trihydroxycyclohexane-1,2-dione acylhydrolase (Decyclizing)</fullName>
    </submittedName>
</protein>
<dbReference type="Pfam" id="PF02776">
    <property type="entry name" value="TPP_enzyme_N"/>
    <property type="match status" value="1"/>
</dbReference>
<keyword evidence="8" id="KW-1185">Reference proteome</keyword>
<dbReference type="GO" id="GO:0005948">
    <property type="term" value="C:acetolactate synthase complex"/>
    <property type="evidence" value="ECO:0007669"/>
    <property type="project" value="TreeGrafter"/>
</dbReference>
<dbReference type="InterPro" id="IPR030817">
    <property type="entry name" value="Myo_inos_IolD"/>
</dbReference>
<keyword evidence="2 3" id="KW-0786">Thiamine pyrophosphate</keyword>
<dbReference type="Gene3D" id="3.40.50.1220">
    <property type="entry name" value="TPP-binding domain"/>
    <property type="match status" value="1"/>
</dbReference>
<dbReference type="PANTHER" id="PTHR18968">
    <property type="entry name" value="THIAMINE PYROPHOSPHATE ENZYMES"/>
    <property type="match status" value="1"/>
</dbReference>
<evidence type="ECO:0000256" key="3">
    <source>
        <dbReference type="RuleBase" id="RU362132"/>
    </source>
</evidence>
<gene>
    <name evidence="7" type="primary">iolD</name>
    <name evidence="7" type="ORF">C0Z18_10600</name>
</gene>
<dbReference type="RefSeq" id="WP_102645483.1">
    <property type="nucleotide sequence ID" value="NZ_PNYA01000008.1"/>
</dbReference>
<dbReference type="OrthoDB" id="3194735at2"/>
<evidence type="ECO:0000313" key="8">
    <source>
        <dbReference type="Proteomes" id="UP000235616"/>
    </source>
</evidence>
<evidence type="ECO:0000259" key="4">
    <source>
        <dbReference type="Pfam" id="PF00205"/>
    </source>
</evidence>
<feature type="domain" description="Thiamine pyrophosphate enzyme TPP-binding" evidence="5">
    <location>
        <begin position="443"/>
        <end position="598"/>
    </location>
</feature>
<dbReference type="GO" id="GO:0030976">
    <property type="term" value="F:thiamine pyrophosphate binding"/>
    <property type="evidence" value="ECO:0007669"/>
    <property type="project" value="InterPro"/>
</dbReference>
<dbReference type="Proteomes" id="UP000235616">
    <property type="component" value="Unassembled WGS sequence"/>
</dbReference>
<dbReference type="AlphaFoldDB" id="A0A2N7VTM5"/>
<sequence length="653" mass="68938">MNVRLEQPSASGTLASQGGTQAATIRLTAAQALVRYLAAQQVVDEDGVSTVPMFGGVFAIFGHGNVAGLGEALYQHRDVLPTYRAHNEQAMAHSAIAYAKAHFRRRMMAVTTSIGPGATNLVTAAALAHVNRLPVLLLPGDVFVSRAPDPVLQQVEDFQDGGISANDTLKPVSRYFDRIVHPSQLLTALPRAIRVLTDAALAGPVTLALPQDVQAMAYDYPRSFFEPRIVRFHAPAPGDEELEAAVQALRAASRPVIVAGGGVLYSRGGADALRAFAERHGIAVGETQAGKGALAWDHPLNAGAIGVTGSTAANALAHEADCVIAVGTRLQDFTTGSNTLFSQAHVIGINANAFDALKHRASALLSDARAALDALSERLGGWQANPAWTERARSLSGAWRETVLSRTHAAPAVDALPYDADVIGAVQRSGADSTRQDIAVCAAGTLPAELHKLWRAARPGGYHVEYGYSCMGYEIAGGLGAKLARPEREVIVFVGDGSYLMMNSEIATSIMLGAKLIVVVLDNRGYGCINRLQQACGGAPFNNLLDDCLQGPLGAPKIDFAAHARSLGALAEHAADIGEFEAALVRARSAERTSVIVIDTDPARTTNDGGWWWEVAVPEVSARAPVRDARAAYEAKLAQRDGTPTDETGRRGD</sequence>
<dbReference type="InterPro" id="IPR029035">
    <property type="entry name" value="DHS-like_NAD/FAD-binding_dom"/>
</dbReference>
<dbReference type="Pfam" id="PF02775">
    <property type="entry name" value="TPP_enzyme_C"/>
    <property type="match status" value="1"/>
</dbReference>
<dbReference type="SUPFAM" id="SSF52467">
    <property type="entry name" value="DHS-like NAD/FAD-binding domain"/>
    <property type="match status" value="1"/>
</dbReference>
<dbReference type="Gene3D" id="3.40.50.970">
    <property type="match status" value="2"/>
</dbReference>
<dbReference type="PROSITE" id="PS00187">
    <property type="entry name" value="TPP_ENZYMES"/>
    <property type="match status" value="1"/>
</dbReference>
<name>A0A2N7VTM5_9BURK</name>
<dbReference type="Pfam" id="PF00205">
    <property type="entry name" value="TPP_enzyme_M"/>
    <property type="match status" value="1"/>
</dbReference>
<accession>A0A2N7VTM5</accession>
<feature type="domain" description="Thiamine pyrophosphate enzyme central" evidence="4">
    <location>
        <begin position="242"/>
        <end position="375"/>
    </location>
</feature>
<dbReference type="InterPro" id="IPR012000">
    <property type="entry name" value="Thiamin_PyroP_enz_cen_dom"/>
</dbReference>
<feature type="domain" description="Thiamine pyrophosphate enzyme N-terminal TPP-binding" evidence="6">
    <location>
        <begin position="57"/>
        <end position="154"/>
    </location>
</feature>
<dbReference type="CDD" id="cd02003">
    <property type="entry name" value="TPP_IolD"/>
    <property type="match status" value="1"/>
</dbReference>
<dbReference type="GO" id="GO:0000287">
    <property type="term" value="F:magnesium ion binding"/>
    <property type="evidence" value="ECO:0007669"/>
    <property type="project" value="InterPro"/>
</dbReference>
<dbReference type="InterPro" id="IPR045229">
    <property type="entry name" value="TPP_enz"/>
</dbReference>
<dbReference type="PANTHER" id="PTHR18968:SF9">
    <property type="entry name" value="3D-(3,5_4)-TRIHYDROXYCYCLOHEXANE-1,2-DIONE HYDROLASE"/>
    <property type="match status" value="1"/>
</dbReference>
<comment type="similarity">
    <text evidence="1 3">Belongs to the TPP enzyme family.</text>
</comment>
<evidence type="ECO:0000259" key="6">
    <source>
        <dbReference type="Pfam" id="PF02776"/>
    </source>
</evidence>
<keyword evidence="7" id="KW-0378">Hydrolase</keyword>
<dbReference type="EMBL" id="PNYA01000008">
    <property type="protein sequence ID" value="PMS20503.1"/>
    <property type="molecule type" value="Genomic_DNA"/>
</dbReference>
<dbReference type="NCBIfam" id="TIGR04377">
    <property type="entry name" value="myo_inos_iolD"/>
    <property type="match status" value="1"/>
</dbReference>
<evidence type="ECO:0000256" key="1">
    <source>
        <dbReference type="ARBA" id="ARBA00007812"/>
    </source>
</evidence>
<dbReference type="GO" id="GO:0009097">
    <property type="term" value="P:isoleucine biosynthetic process"/>
    <property type="evidence" value="ECO:0007669"/>
    <property type="project" value="TreeGrafter"/>
</dbReference>
<dbReference type="GO" id="GO:0009099">
    <property type="term" value="P:L-valine biosynthetic process"/>
    <property type="evidence" value="ECO:0007669"/>
    <property type="project" value="TreeGrafter"/>
</dbReference>
<dbReference type="InterPro" id="IPR011766">
    <property type="entry name" value="TPP_enzyme_TPP-bd"/>
</dbReference>